<dbReference type="PIRSF" id="PIRSF006060">
    <property type="entry name" value="AA_transporter"/>
    <property type="match status" value="1"/>
</dbReference>
<sequence>MVTERTDPERDASRNPEAGQLRTGAVGLPAALGVTLSNMAPVNGVFLTAPAVVAAMGTRAPWAFLLAMLGLLTAACTVAAFARRIVSPGSFVAYAYHAFDTIGLGVVVSSAVFYASLISGPLTIGAVAVFAGNWIAASLGLGGSWWLVIALGVLVVATSVVLRGIVTSSLVSLALAAVQVALLLTFAALLLTASGGSTDVPLRDAGGDPGGFAGLAGLTFPLAVAGMIGWDNSATMSAELRRPRRVVPITVVASVLIVGGLYSLCSWAGLAGYARWMGAESGADRFGDPSNSAPFLELAQRYAPHAYAVLAVVGAVSSLACLIAAMIGMSRVTYAAARAGMLPRALGRASQRSGVPAGATLLWSGLILATVVLPPVLTDADPTTISAWQAGTGTVPLLLTVLVTLVSLPLYVWRTAGESLRVLPHLVIPLLGTAVIGWGVYGNVRPDQPYPGNLYWICTAATVLLSLLGALLFARRPEHDLSALGISREEPS</sequence>
<evidence type="ECO:0000313" key="8">
    <source>
        <dbReference type="Proteomes" id="UP001596504"/>
    </source>
</evidence>
<dbReference type="PANTHER" id="PTHR42770:SF7">
    <property type="entry name" value="MEMBRANE PROTEIN"/>
    <property type="match status" value="1"/>
</dbReference>
<dbReference type="InterPro" id="IPR050367">
    <property type="entry name" value="APC_superfamily"/>
</dbReference>
<proteinExistence type="predicted"/>
<gene>
    <name evidence="7" type="ORF">ACFQRI_08045</name>
</gene>
<evidence type="ECO:0000256" key="1">
    <source>
        <dbReference type="ARBA" id="ARBA00004651"/>
    </source>
</evidence>
<feature type="transmembrane region" description="Helical" evidence="6">
    <location>
        <begin position="94"/>
        <end position="115"/>
    </location>
</feature>
<protein>
    <submittedName>
        <fullName evidence="7">APC family permease</fullName>
    </submittedName>
</protein>
<feature type="transmembrane region" description="Helical" evidence="6">
    <location>
        <begin position="173"/>
        <end position="191"/>
    </location>
</feature>
<feature type="transmembrane region" description="Helical" evidence="6">
    <location>
        <begin position="453"/>
        <end position="474"/>
    </location>
</feature>
<reference evidence="8" key="1">
    <citation type="journal article" date="2019" name="Int. J. Syst. Evol. Microbiol.">
        <title>The Global Catalogue of Microorganisms (GCM) 10K type strain sequencing project: providing services to taxonomists for standard genome sequencing and annotation.</title>
        <authorList>
            <consortium name="The Broad Institute Genomics Platform"/>
            <consortium name="The Broad Institute Genome Sequencing Center for Infectious Disease"/>
            <person name="Wu L."/>
            <person name="Ma J."/>
        </authorList>
    </citation>
    <scope>NUCLEOTIDE SEQUENCE [LARGE SCALE GENOMIC DNA]</scope>
    <source>
        <strain evidence="8">WLHS5</strain>
    </source>
</reference>
<feature type="transmembrane region" description="Helical" evidence="6">
    <location>
        <begin position="306"/>
        <end position="334"/>
    </location>
</feature>
<feature type="transmembrane region" description="Helical" evidence="6">
    <location>
        <begin position="355"/>
        <end position="373"/>
    </location>
</feature>
<dbReference type="RefSeq" id="WP_380666138.1">
    <property type="nucleotide sequence ID" value="NZ_JBHTCJ010000003.1"/>
</dbReference>
<dbReference type="InterPro" id="IPR002293">
    <property type="entry name" value="AA/rel_permease1"/>
</dbReference>
<keyword evidence="5 6" id="KW-0472">Membrane</keyword>
<organism evidence="7 8">
    <name type="scientific">Saccharopolyspora griseoalba</name>
    <dbReference type="NCBI Taxonomy" id="1431848"/>
    <lineage>
        <taxon>Bacteria</taxon>
        <taxon>Bacillati</taxon>
        <taxon>Actinomycetota</taxon>
        <taxon>Actinomycetes</taxon>
        <taxon>Pseudonocardiales</taxon>
        <taxon>Pseudonocardiaceae</taxon>
        <taxon>Saccharopolyspora</taxon>
    </lineage>
</organism>
<keyword evidence="4 6" id="KW-1133">Transmembrane helix</keyword>
<comment type="caution">
    <text evidence="7">The sequence shown here is derived from an EMBL/GenBank/DDBJ whole genome shotgun (WGS) entry which is preliminary data.</text>
</comment>
<dbReference type="Pfam" id="PF13520">
    <property type="entry name" value="AA_permease_2"/>
    <property type="match status" value="1"/>
</dbReference>
<evidence type="ECO:0000256" key="4">
    <source>
        <dbReference type="ARBA" id="ARBA00022989"/>
    </source>
</evidence>
<feature type="transmembrane region" description="Helical" evidence="6">
    <location>
        <begin position="211"/>
        <end position="230"/>
    </location>
</feature>
<feature type="transmembrane region" description="Helical" evidence="6">
    <location>
        <begin position="62"/>
        <end position="82"/>
    </location>
</feature>
<dbReference type="Gene3D" id="1.20.1740.10">
    <property type="entry name" value="Amino acid/polyamine transporter I"/>
    <property type="match status" value="1"/>
</dbReference>
<evidence type="ECO:0000256" key="2">
    <source>
        <dbReference type="ARBA" id="ARBA00022475"/>
    </source>
</evidence>
<dbReference type="PANTHER" id="PTHR42770">
    <property type="entry name" value="AMINO ACID TRANSPORTER-RELATED"/>
    <property type="match status" value="1"/>
</dbReference>
<feature type="transmembrane region" description="Helical" evidence="6">
    <location>
        <begin position="145"/>
        <end position="166"/>
    </location>
</feature>
<accession>A0ABW2LFS7</accession>
<keyword evidence="3 6" id="KW-0812">Transmembrane</keyword>
<dbReference type="EMBL" id="JBHTCJ010000003">
    <property type="protein sequence ID" value="MFC7341362.1"/>
    <property type="molecule type" value="Genomic_DNA"/>
</dbReference>
<feature type="transmembrane region" description="Helical" evidence="6">
    <location>
        <begin position="393"/>
        <end position="413"/>
    </location>
</feature>
<dbReference type="Proteomes" id="UP001596504">
    <property type="component" value="Unassembled WGS sequence"/>
</dbReference>
<keyword evidence="8" id="KW-1185">Reference proteome</keyword>
<name>A0ABW2LFS7_9PSEU</name>
<evidence type="ECO:0000256" key="5">
    <source>
        <dbReference type="ARBA" id="ARBA00023136"/>
    </source>
</evidence>
<evidence type="ECO:0000256" key="6">
    <source>
        <dbReference type="SAM" id="Phobius"/>
    </source>
</evidence>
<evidence type="ECO:0000256" key="3">
    <source>
        <dbReference type="ARBA" id="ARBA00022692"/>
    </source>
</evidence>
<keyword evidence="2" id="KW-1003">Cell membrane</keyword>
<feature type="transmembrane region" description="Helical" evidence="6">
    <location>
        <begin position="251"/>
        <end position="274"/>
    </location>
</feature>
<comment type="subcellular location">
    <subcellularLocation>
        <location evidence="1">Cell membrane</location>
        <topology evidence="1">Multi-pass membrane protein</topology>
    </subcellularLocation>
</comment>
<feature type="transmembrane region" description="Helical" evidence="6">
    <location>
        <begin position="422"/>
        <end position="441"/>
    </location>
</feature>
<evidence type="ECO:0000313" key="7">
    <source>
        <dbReference type="EMBL" id="MFC7341362.1"/>
    </source>
</evidence>